<dbReference type="Proteomes" id="UP000051952">
    <property type="component" value="Unassembled WGS sequence"/>
</dbReference>
<dbReference type="PANTHER" id="PTHR34512">
    <property type="entry name" value="CELL SURFACE PROTEIN"/>
    <property type="match status" value="1"/>
</dbReference>
<dbReference type="AlphaFoldDB" id="A0A0S4JKN1"/>
<accession>A0A0S4JKN1</accession>
<name>A0A0S4JKN1_BODSA</name>
<dbReference type="VEuPathDB" id="TriTrypDB:BSAL_28515"/>
<evidence type="ECO:0000313" key="3">
    <source>
        <dbReference type="EMBL" id="CUG90731.1"/>
    </source>
</evidence>
<keyword evidence="1" id="KW-0732">Signal</keyword>
<gene>
    <name evidence="3" type="ORF">BSAL_28515</name>
</gene>
<dbReference type="InterPro" id="IPR011047">
    <property type="entry name" value="Quinoprotein_ADH-like_sf"/>
</dbReference>
<evidence type="ECO:0000313" key="4">
    <source>
        <dbReference type="Proteomes" id="UP000051952"/>
    </source>
</evidence>
<evidence type="ECO:0000256" key="1">
    <source>
        <dbReference type="SAM" id="SignalP"/>
    </source>
</evidence>
<dbReference type="Gene3D" id="2.130.10.10">
    <property type="entry name" value="YVTN repeat-like/Quinoprotein amine dehydrogenase"/>
    <property type="match status" value="1"/>
</dbReference>
<feature type="domain" description="Pyrrolo-quinoline quinone repeat" evidence="2">
    <location>
        <begin position="95"/>
        <end position="239"/>
    </location>
</feature>
<protein>
    <recommendedName>
        <fullName evidence="2">Pyrrolo-quinoline quinone repeat domain-containing protein</fullName>
    </recommendedName>
</protein>
<organism evidence="3 4">
    <name type="scientific">Bodo saltans</name>
    <name type="common">Flagellated protozoan</name>
    <dbReference type="NCBI Taxonomy" id="75058"/>
    <lineage>
        <taxon>Eukaryota</taxon>
        <taxon>Discoba</taxon>
        <taxon>Euglenozoa</taxon>
        <taxon>Kinetoplastea</taxon>
        <taxon>Metakinetoplastina</taxon>
        <taxon>Eubodonida</taxon>
        <taxon>Bodonidae</taxon>
        <taxon>Bodo</taxon>
    </lineage>
</organism>
<keyword evidence="4" id="KW-1185">Reference proteome</keyword>
<proteinExistence type="predicted"/>
<sequence>MNSFALVVLASVIASSFGAVASSKSPRWEYDFQSPQAAVNPQVHNDLVIVPTNTTLHVLHVATGGFVWSFEYPNGDLGGYAAASDDFIVVGTLSSVYALSWNGTLIWTFSAPTGSRPTPFNHFRPSFGVGGIYVTTGYTPLIKISKSTGAIIWTAGASQGIAQLHATEALDGAFVYVVSAIGSTEYVVALNAANAQQQWNVSGVVTIIVSPALGVLFAQGGNATAGTITAYSLLGGALKYQLAYNGFPLVDYYLANTTLYVDKAATSSPYPTTILKYDGATGTPAWSVGDVNFLFFIPCSKGIVNFGSDYISAFDEATGALKWRYAATAVNDGAATSNNIIVAITAGKVIAFDF</sequence>
<dbReference type="Pfam" id="PF13360">
    <property type="entry name" value="PQQ_2"/>
    <property type="match status" value="1"/>
</dbReference>
<evidence type="ECO:0000259" key="2">
    <source>
        <dbReference type="Pfam" id="PF13360"/>
    </source>
</evidence>
<dbReference type="PANTHER" id="PTHR34512:SF30">
    <property type="entry name" value="OUTER MEMBRANE PROTEIN ASSEMBLY FACTOR BAMB"/>
    <property type="match status" value="1"/>
</dbReference>
<dbReference type="Gene3D" id="2.40.128.630">
    <property type="match status" value="1"/>
</dbReference>
<dbReference type="SUPFAM" id="SSF50998">
    <property type="entry name" value="Quinoprotein alcohol dehydrogenase-like"/>
    <property type="match status" value="1"/>
</dbReference>
<feature type="signal peptide" evidence="1">
    <location>
        <begin position="1"/>
        <end position="18"/>
    </location>
</feature>
<dbReference type="InterPro" id="IPR002372">
    <property type="entry name" value="PQQ_rpt_dom"/>
</dbReference>
<feature type="chain" id="PRO_5006622423" description="Pyrrolo-quinoline quinone repeat domain-containing protein" evidence="1">
    <location>
        <begin position="19"/>
        <end position="354"/>
    </location>
</feature>
<dbReference type="SMART" id="SM00564">
    <property type="entry name" value="PQQ"/>
    <property type="match status" value="4"/>
</dbReference>
<dbReference type="InterPro" id="IPR018391">
    <property type="entry name" value="PQQ_b-propeller_rpt"/>
</dbReference>
<dbReference type="InterPro" id="IPR015943">
    <property type="entry name" value="WD40/YVTN_repeat-like_dom_sf"/>
</dbReference>
<dbReference type="EMBL" id="CYKH01001860">
    <property type="protein sequence ID" value="CUG90731.1"/>
    <property type="molecule type" value="Genomic_DNA"/>
</dbReference>
<reference evidence="4" key="1">
    <citation type="submission" date="2015-09" db="EMBL/GenBank/DDBJ databases">
        <authorList>
            <consortium name="Pathogen Informatics"/>
        </authorList>
    </citation>
    <scope>NUCLEOTIDE SEQUENCE [LARGE SCALE GENOMIC DNA]</scope>
    <source>
        <strain evidence="4">Lake Konstanz</strain>
    </source>
</reference>